<keyword evidence="3" id="KW-1185">Reference proteome</keyword>
<name>A0ABV5SQG2_9MICO</name>
<evidence type="ECO:0000313" key="3">
    <source>
        <dbReference type="Proteomes" id="UP001589667"/>
    </source>
</evidence>
<sequence length="81" mass="8400">MKLSEFQIAVDAEFGAGYGGVVVNDLVLASLGGRTAREALAAGIRPREVWLALCEATDVPESHRHGAGRPTPGEARGGSAR</sequence>
<proteinExistence type="predicted"/>
<dbReference type="RefSeq" id="WP_157422715.1">
    <property type="nucleotide sequence ID" value="NZ_BAAANI010000002.1"/>
</dbReference>
<reference evidence="2 3" key="1">
    <citation type="submission" date="2024-09" db="EMBL/GenBank/DDBJ databases">
        <authorList>
            <person name="Sun Q."/>
            <person name="Mori K."/>
        </authorList>
    </citation>
    <scope>NUCLEOTIDE SEQUENCE [LARGE SCALE GENOMIC DNA]</scope>
    <source>
        <strain evidence="2 3">JCM 14321</strain>
    </source>
</reference>
<dbReference type="Proteomes" id="UP001589667">
    <property type="component" value="Unassembled WGS sequence"/>
</dbReference>
<organism evidence="2 3">
    <name type="scientific">Agromyces lapidis</name>
    <dbReference type="NCBI Taxonomy" id="279574"/>
    <lineage>
        <taxon>Bacteria</taxon>
        <taxon>Bacillati</taxon>
        <taxon>Actinomycetota</taxon>
        <taxon>Actinomycetes</taxon>
        <taxon>Micrococcales</taxon>
        <taxon>Microbacteriaceae</taxon>
        <taxon>Agromyces</taxon>
    </lineage>
</organism>
<gene>
    <name evidence="2" type="ORF">ACFFQV_09740</name>
</gene>
<evidence type="ECO:0000313" key="2">
    <source>
        <dbReference type="EMBL" id="MFB9642566.1"/>
    </source>
</evidence>
<comment type="caution">
    <text evidence="2">The sequence shown here is derived from an EMBL/GenBank/DDBJ whole genome shotgun (WGS) entry which is preliminary data.</text>
</comment>
<dbReference type="Pfam" id="PF11248">
    <property type="entry name" value="DUF3046"/>
    <property type="match status" value="1"/>
</dbReference>
<feature type="region of interest" description="Disordered" evidence="1">
    <location>
        <begin position="59"/>
        <end position="81"/>
    </location>
</feature>
<evidence type="ECO:0000256" key="1">
    <source>
        <dbReference type="SAM" id="MobiDB-lite"/>
    </source>
</evidence>
<accession>A0ABV5SQG2</accession>
<dbReference type="EMBL" id="JBHMBL010000002">
    <property type="protein sequence ID" value="MFB9642566.1"/>
    <property type="molecule type" value="Genomic_DNA"/>
</dbReference>
<protein>
    <submittedName>
        <fullName evidence="2">DUF3046 domain-containing protein</fullName>
    </submittedName>
</protein>
<dbReference type="InterPro" id="IPR021408">
    <property type="entry name" value="DUF3046"/>
</dbReference>